<organism evidence="2 3">
    <name type="scientific">Actinobacteria bacterium BACL2 MAG-120802-bin41</name>
    <dbReference type="NCBI Taxonomy" id="1655568"/>
    <lineage>
        <taxon>Bacteria</taxon>
        <taxon>Bacillati</taxon>
        <taxon>Actinomycetota</taxon>
        <taxon>Actinomycetes</taxon>
        <taxon>Actinomycetes incertae sedis</taxon>
        <taxon>ac1 cluster</taxon>
    </lineage>
</organism>
<sequence length="325" mass="35635">MQPLFWMGTHLASELVETSNDLNSLRKPGFWVVLGSFEGKWRLARFAKVKQRNLPKAKSSWNAISDSSWQSTLDKGAYCSYVERIREKIAAGEVYQVNACRVLSADNKLNPSLLPLTEKILKENPAEFAAYLNLGDIQVASASPERFISLKDGVAISSPIKGTSATEEFLEKDRAENLMIVDLIRNDLSKVAKIGSVTTPRLLATEAHPGLFHLVSDVRAELSQGKDLVDLLLAMSPPGSVSGAPKSSALKIIEENELSRGPYCGVIGFSDGARAELAVGIRIFWQGEDQILRFGTGAGITWGSDSELEWEETELKARKLIGLTR</sequence>
<dbReference type="PRINTS" id="PR00095">
    <property type="entry name" value="ANTSNTHASEI"/>
</dbReference>
<dbReference type="PANTHER" id="PTHR11236">
    <property type="entry name" value="AMINOBENZOATE/ANTHRANILATE SYNTHASE"/>
    <property type="match status" value="1"/>
</dbReference>
<proteinExistence type="predicted"/>
<dbReference type="AlphaFoldDB" id="A0A0R2NXP6"/>
<gene>
    <name evidence="2" type="ORF">ABR60_05680</name>
</gene>
<dbReference type="GO" id="GO:0000162">
    <property type="term" value="P:L-tryptophan biosynthetic process"/>
    <property type="evidence" value="ECO:0007669"/>
    <property type="project" value="TreeGrafter"/>
</dbReference>
<dbReference type="SUPFAM" id="SSF56322">
    <property type="entry name" value="ADC synthase"/>
    <property type="match status" value="1"/>
</dbReference>
<name>A0A0R2NXP6_9ACTN</name>
<evidence type="ECO:0000313" key="2">
    <source>
        <dbReference type="EMBL" id="KRO30665.1"/>
    </source>
</evidence>
<feature type="domain" description="Chorismate-utilising enzyme C-terminal" evidence="1">
    <location>
        <begin position="76"/>
        <end position="316"/>
    </location>
</feature>
<dbReference type="Gene3D" id="3.60.120.10">
    <property type="entry name" value="Anthranilate synthase"/>
    <property type="match status" value="1"/>
</dbReference>
<comment type="caution">
    <text evidence="2">The sequence shown here is derived from an EMBL/GenBank/DDBJ whole genome shotgun (WGS) entry which is preliminary data.</text>
</comment>
<dbReference type="Pfam" id="PF00425">
    <property type="entry name" value="Chorismate_bind"/>
    <property type="match status" value="1"/>
</dbReference>
<dbReference type="PANTHER" id="PTHR11236:SF50">
    <property type="entry name" value="AMINODEOXYCHORISMATE SYNTHASE COMPONENT 1"/>
    <property type="match status" value="1"/>
</dbReference>
<dbReference type="EMBL" id="LIAS01000078">
    <property type="protein sequence ID" value="KRO30665.1"/>
    <property type="molecule type" value="Genomic_DNA"/>
</dbReference>
<evidence type="ECO:0000259" key="1">
    <source>
        <dbReference type="Pfam" id="PF00425"/>
    </source>
</evidence>
<dbReference type="InterPro" id="IPR005801">
    <property type="entry name" value="ADC_synthase"/>
</dbReference>
<protein>
    <recommendedName>
        <fullName evidence="1">Chorismate-utilising enzyme C-terminal domain-containing protein</fullName>
    </recommendedName>
</protein>
<accession>A0A0R2NXP6</accession>
<reference evidence="2 3" key="1">
    <citation type="submission" date="2015-10" db="EMBL/GenBank/DDBJ databases">
        <title>Metagenome-Assembled Genomes uncover a global brackish microbiome.</title>
        <authorList>
            <person name="Hugerth L.W."/>
            <person name="Larsson J."/>
            <person name="Alneberg J."/>
            <person name="Lindh M.V."/>
            <person name="Legrand C."/>
            <person name="Pinhassi J."/>
            <person name="Andersson A.F."/>
        </authorList>
    </citation>
    <scope>NUCLEOTIDE SEQUENCE [LARGE SCALE GENOMIC DNA]</scope>
    <source>
        <strain evidence="2">BACL2 MAG-120802-bin41</strain>
    </source>
</reference>
<dbReference type="InterPro" id="IPR019999">
    <property type="entry name" value="Anth_synth_I-like"/>
</dbReference>
<dbReference type="Proteomes" id="UP000053941">
    <property type="component" value="Unassembled WGS sequence"/>
</dbReference>
<dbReference type="GO" id="GO:0046820">
    <property type="term" value="F:4-amino-4-deoxychorismate synthase activity"/>
    <property type="evidence" value="ECO:0007669"/>
    <property type="project" value="TreeGrafter"/>
</dbReference>
<evidence type="ECO:0000313" key="3">
    <source>
        <dbReference type="Proteomes" id="UP000053941"/>
    </source>
</evidence>
<dbReference type="InterPro" id="IPR015890">
    <property type="entry name" value="Chorismate_C"/>
</dbReference>